<proteinExistence type="predicted"/>
<dbReference type="Proteomes" id="UP000678499">
    <property type="component" value="Unassembled WGS sequence"/>
</dbReference>
<sequence length="105" mass="11483">MSNSTGTEVLPVPLARIEDFVETSIVLKKDKNGLGLGIVGGSNTFFKVETLFLVHVFQNAMRIYAVTPAEDFVPESIQPANKTRARIERQTVRTVTSSSEEDAGL</sequence>
<keyword evidence="2" id="KW-1185">Reference proteome</keyword>
<evidence type="ECO:0000313" key="2">
    <source>
        <dbReference type="Proteomes" id="UP000678499"/>
    </source>
</evidence>
<evidence type="ECO:0000313" key="1">
    <source>
        <dbReference type="EMBL" id="CAD7284052.1"/>
    </source>
</evidence>
<dbReference type="EMBL" id="CAJPEX010006798">
    <property type="protein sequence ID" value="CAG0924204.1"/>
    <property type="molecule type" value="Genomic_DNA"/>
</dbReference>
<protein>
    <submittedName>
        <fullName evidence="1">Uncharacterized protein</fullName>
    </submittedName>
</protein>
<dbReference type="AlphaFoldDB" id="A0A7R9C150"/>
<dbReference type="EMBL" id="OA888835">
    <property type="protein sequence ID" value="CAD7284052.1"/>
    <property type="molecule type" value="Genomic_DNA"/>
</dbReference>
<gene>
    <name evidence="1" type="ORF">NMOB1V02_LOCUS11660</name>
</gene>
<name>A0A7R9C150_9CRUS</name>
<reference evidence="1" key="1">
    <citation type="submission" date="2020-11" db="EMBL/GenBank/DDBJ databases">
        <authorList>
            <person name="Tran Van P."/>
        </authorList>
    </citation>
    <scope>NUCLEOTIDE SEQUENCE</scope>
</reference>
<accession>A0A7R9C150</accession>
<organism evidence="1">
    <name type="scientific">Notodromas monacha</name>
    <dbReference type="NCBI Taxonomy" id="399045"/>
    <lineage>
        <taxon>Eukaryota</taxon>
        <taxon>Metazoa</taxon>
        <taxon>Ecdysozoa</taxon>
        <taxon>Arthropoda</taxon>
        <taxon>Crustacea</taxon>
        <taxon>Oligostraca</taxon>
        <taxon>Ostracoda</taxon>
        <taxon>Podocopa</taxon>
        <taxon>Podocopida</taxon>
        <taxon>Cypridocopina</taxon>
        <taxon>Cypridoidea</taxon>
        <taxon>Cyprididae</taxon>
        <taxon>Notodromas</taxon>
    </lineage>
</organism>